<keyword evidence="3" id="KW-1185">Reference proteome</keyword>
<dbReference type="Pfam" id="PF00085">
    <property type="entry name" value="Thioredoxin"/>
    <property type="match status" value="1"/>
</dbReference>
<feature type="domain" description="Thioredoxin" evidence="1">
    <location>
        <begin position="23"/>
        <end position="72"/>
    </location>
</feature>
<dbReference type="OrthoDB" id="10263751at2759"/>
<dbReference type="CDD" id="cd02947">
    <property type="entry name" value="TRX_family"/>
    <property type="match status" value="1"/>
</dbReference>
<evidence type="ECO:0000313" key="2">
    <source>
        <dbReference type="EMBL" id="GMI90321.1"/>
    </source>
</evidence>
<protein>
    <submittedName>
        <fullName evidence="2">ARABIDOPSIS THALIANA THIOREDOXIN H-TYPE 1, thioredoxin H-type 1</fullName>
    </submittedName>
</protein>
<dbReference type="PANTHER" id="PTHR10438:SF425">
    <property type="entry name" value="THIOREDOXIN H1"/>
    <property type="match status" value="1"/>
</dbReference>
<comment type="caution">
    <text evidence="2">The sequence shown here is derived from an EMBL/GenBank/DDBJ whole genome shotgun (WGS) entry which is preliminary data.</text>
</comment>
<dbReference type="SUPFAM" id="SSF52833">
    <property type="entry name" value="Thioredoxin-like"/>
    <property type="match status" value="1"/>
</dbReference>
<evidence type="ECO:0000313" key="3">
    <source>
        <dbReference type="Proteomes" id="UP001165190"/>
    </source>
</evidence>
<dbReference type="AlphaFoldDB" id="A0A9W7M7H4"/>
<evidence type="ECO:0000259" key="1">
    <source>
        <dbReference type="Pfam" id="PF00085"/>
    </source>
</evidence>
<organism evidence="2 3">
    <name type="scientific">Hibiscus trionum</name>
    <name type="common">Flower of an hour</name>
    <dbReference type="NCBI Taxonomy" id="183268"/>
    <lineage>
        <taxon>Eukaryota</taxon>
        <taxon>Viridiplantae</taxon>
        <taxon>Streptophyta</taxon>
        <taxon>Embryophyta</taxon>
        <taxon>Tracheophyta</taxon>
        <taxon>Spermatophyta</taxon>
        <taxon>Magnoliopsida</taxon>
        <taxon>eudicotyledons</taxon>
        <taxon>Gunneridae</taxon>
        <taxon>Pentapetalae</taxon>
        <taxon>rosids</taxon>
        <taxon>malvids</taxon>
        <taxon>Malvales</taxon>
        <taxon>Malvaceae</taxon>
        <taxon>Malvoideae</taxon>
        <taxon>Hibiscus</taxon>
    </lineage>
</organism>
<reference evidence="2" key="1">
    <citation type="submission" date="2023-05" db="EMBL/GenBank/DDBJ databases">
        <title>Genome and transcriptome analyses reveal genes involved in the formation of fine ridges on petal epidermal cells in Hibiscus trionum.</title>
        <authorList>
            <person name="Koshimizu S."/>
            <person name="Masuda S."/>
            <person name="Ishii T."/>
            <person name="Shirasu K."/>
            <person name="Hoshino A."/>
            <person name="Arita M."/>
        </authorList>
    </citation>
    <scope>NUCLEOTIDE SEQUENCE</scope>
    <source>
        <strain evidence="2">Hamamatsu line</strain>
    </source>
</reference>
<dbReference type="InterPro" id="IPR036249">
    <property type="entry name" value="Thioredoxin-like_sf"/>
</dbReference>
<accession>A0A9W7M7H4</accession>
<dbReference type="PANTHER" id="PTHR10438">
    <property type="entry name" value="THIOREDOXIN"/>
    <property type="match status" value="1"/>
</dbReference>
<dbReference type="InterPro" id="IPR050620">
    <property type="entry name" value="Thioredoxin_H-type-like"/>
</dbReference>
<dbReference type="InterPro" id="IPR013766">
    <property type="entry name" value="Thioredoxin_domain"/>
</dbReference>
<dbReference type="Proteomes" id="UP001165190">
    <property type="component" value="Unassembled WGS sequence"/>
</dbReference>
<dbReference type="EMBL" id="BSYR01000024">
    <property type="protein sequence ID" value="GMI90321.1"/>
    <property type="molecule type" value="Genomic_DNA"/>
</dbReference>
<sequence length="80" mass="8856">MAAEESQVIGCHTLQAWNGQLQICNQSKKLVVVDFTALWCGPCCFIAHFPSVPFLKVDVDELKDVIVDRAVKASVVLIRI</sequence>
<proteinExistence type="predicted"/>
<dbReference type="Gene3D" id="3.40.30.10">
    <property type="entry name" value="Glutaredoxin"/>
    <property type="match status" value="1"/>
</dbReference>
<gene>
    <name evidence="2" type="ORF">HRI_002701400</name>
</gene>
<name>A0A9W7M7H4_HIBTR</name>